<accession>A0A371X0N9</accession>
<dbReference type="EMBL" id="QURL01000005">
    <property type="protein sequence ID" value="RFC62808.1"/>
    <property type="molecule type" value="Genomic_DNA"/>
</dbReference>
<keyword evidence="1" id="KW-0378">Hydrolase</keyword>
<dbReference type="GO" id="GO:0004527">
    <property type="term" value="F:exonuclease activity"/>
    <property type="evidence" value="ECO:0007669"/>
    <property type="project" value="UniProtKB-KW"/>
</dbReference>
<gene>
    <name evidence="3" type="ORF">DYI37_12630</name>
</gene>
<dbReference type="Proteomes" id="UP000264310">
    <property type="component" value="Unassembled WGS sequence"/>
</dbReference>
<proteinExistence type="predicted"/>
<evidence type="ECO:0000313" key="3">
    <source>
        <dbReference type="EMBL" id="RFC62808.1"/>
    </source>
</evidence>
<dbReference type="Gene3D" id="3.60.21.10">
    <property type="match status" value="1"/>
</dbReference>
<sequence>MSRFSFIHAADLHLGSPFQALAVKDAAIADRFAQAIRIAFTRLVDEAIARKVAFVVIAGDVYDGEWKDNAIGLFFNREVARLAQAAIPVVFLRGNHDADSVVTKSVPLPRSVHQFPTGKAATIRLDEVSVALHGRGFAERASGENLAAAYPAPVPGAFNIGVLHTSLNGRPPHDVYAPCSIDDLRSRGYDYWALGHVHEFEIVGEDPHIVFPGNLQGRSIRETGAKGAVLVHVDDGRVTGTERLILDEARWLRLTVDISSEAGPGTIPGAVAKAFESHAEAARDRLIALRIELVGTCGFSRRLSALRQSLADDIQAECHHLHSDAWLEKLVIDVLPAREAASVPAVDASIDLEALLAAVMADEMVLGETHEVIASITTRLPGGIGAGENPLGDPQSLLRDARDLLLAKTAIGG</sequence>
<keyword evidence="3" id="KW-0269">Exonuclease</keyword>
<protein>
    <submittedName>
        <fullName evidence="3">DNA repair exonuclease</fullName>
    </submittedName>
</protein>
<reference evidence="3 4" key="1">
    <citation type="submission" date="2018-08" db="EMBL/GenBank/DDBJ databases">
        <title>Fulvimarina sp. 85, whole genome shotgun sequence.</title>
        <authorList>
            <person name="Tuo L."/>
        </authorList>
    </citation>
    <scope>NUCLEOTIDE SEQUENCE [LARGE SCALE GENOMIC DNA]</scope>
    <source>
        <strain evidence="3 4">85</strain>
    </source>
</reference>
<dbReference type="InterPro" id="IPR041796">
    <property type="entry name" value="Mre11_N"/>
</dbReference>
<dbReference type="Pfam" id="PF00149">
    <property type="entry name" value="Metallophos"/>
    <property type="match status" value="1"/>
</dbReference>
<keyword evidence="3" id="KW-0540">Nuclease</keyword>
<dbReference type="InterPro" id="IPR029052">
    <property type="entry name" value="Metallo-depent_PP-like"/>
</dbReference>
<organism evidence="3 4">
    <name type="scientific">Fulvimarina endophytica</name>
    <dbReference type="NCBI Taxonomy" id="2293836"/>
    <lineage>
        <taxon>Bacteria</taxon>
        <taxon>Pseudomonadati</taxon>
        <taxon>Pseudomonadota</taxon>
        <taxon>Alphaproteobacteria</taxon>
        <taxon>Hyphomicrobiales</taxon>
        <taxon>Aurantimonadaceae</taxon>
        <taxon>Fulvimarina</taxon>
    </lineage>
</organism>
<dbReference type="AlphaFoldDB" id="A0A371X0N9"/>
<dbReference type="PANTHER" id="PTHR30337:SF7">
    <property type="entry name" value="PHOSPHOESTERASE"/>
    <property type="match status" value="1"/>
</dbReference>
<evidence type="ECO:0000256" key="1">
    <source>
        <dbReference type="ARBA" id="ARBA00022801"/>
    </source>
</evidence>
<name>A0A371X0N9_9HYPH</name>
<evidence type="ECO:0000259" key="2">
    <source>
        <dbReference type="Pfam" id="PF00149"/>
    </source>
</evidence>
<feature type="domain" description="Calcineurin-like phosphoesterase" evidence="2">
    <location>
        <begin position="5"/>
        <end position="199"/>
    </location>
</feature>
<dbReference type="PANTHER" id="PTHR30337">
    <property type="entry name" value="COMPONENT OF ATP-DEPENDENT DSDNA EXONUCLEASE"/>
    <property type="match status" value="1"/>
</dbReference>
<dbReference type="CDD" id="cd00840">
    <property type="entry name" value="MPP_Mre11_N"/>
    <property type="match status" value="1"/>
</dbReference>
<keyword evidence="4" id="KW-1185">Reference proteome</keyword>
<dbReference type="InterPro" id="IPR004843">
    <property type="entry name" value="Calcineurin-like_PHP"/>
</dbReference>
<evidence type="ECO:0000313" key="4">
    <source>
        <dbReference type="Proteomes" id="UP000264310"/>
    </source>
</evidence>
<dbReference type="SUPFAM" id="SSF56300">
    <property type="entry name" value="Metallo-dependent phosphatases"/>
    <property type="match status" value="1"/>
</dbReference>
<comment type="caution">
    <text evidence="3">The sequence shown here is derived from an EMBL/GenBank/DDBJ whole genome shotgun (WGS) entry which is preliminary data.</text>
</comment>
<dbReference type="InterPro" id="IPR050535">
    <property type="entry name" value="DNA_Repair-Maintenance_Comp"/>
</dbReference>
<dbReference type="RefSeq" id="WP_116683625.1">
    <property type="nucleotide sequence ID" value="NZ_QURL01000005.1"/>
</dbReference>
<dbReference type="OrthoDB" id="9773856at2"/>